<dbReference type="AlphaFoldDB" id="A0A177KAW8"/>
<dbReference type="Proteomes" id="UP000076998">
    <property type="component" value="Unassembled WGS sequence"/>
</dbReference>
<dbReference type="InterPro" id="IPR057204">
    <property type="entry name" value="DUF7882"/>
</dbReference>
<feature type="domain" description="DUF7882" evidence="1">
    <location>
        <begin position="1"/>
        <end position="95"/>
    </location>
</feature>
<reference evidence="2 3" key="1">
    <citation type="submission" date="2016-02" db="EMBL/GenBank/DDBJ databases">
        <authorList>
            <person name="Wen L."/>
            <person name="He K."/>
            <person name="Yang H."/>
        </authorList>
    </citation>
    <scope>NUCLEOTIDE SEQUENCE [LARGE SCALE GENOMIC DNA]</scope>
    <source>
        <strain evidence="2 3">CD11_3</strain>
    </source>
</reference>
<dbReference type="Pfam" id="PF25355">
    <property type="entry name" value="DUF7882"/>
    <property type="match status" value="1"/>
</dbReference>
<gene>
    <name evidence="2" type="ORF">AYL44_07410</name>
</gene>
<protein>
    <recommendedName>
        <fullName evidence="1">DUF7882 domain-containing protein</fullName>
    </recommendedName>
</protein>
<organism evidence="2 3">
    <name type="scientific">Microbacterium oleivorans</name>
    <dbReference type="NCBI Taxonomy" id="273677"/>
    <lineage>
        <taxon>Bacteria</taxon>
        <taxon>Bacillati</taxon>
        <taxon>Actinomycetota</taxon>
        <taxon>Actinomycetes</taxon>
        <taxon>Micrococcales</taxon>
        <taxon>Microbacteriaceae</taxon>
        <taxon>Microbacterium</taxon>
    </lineage>
</organism>
<proteinExistence type="predicted"/>
<dbReference type="OrthoDB" id="5123855at2"/>
<dbReference type="EMBL" id="LSTV01000002">
    <property type="protein sequence ID" value="OAH50284.1"/>
    <property type="molecule type" value="Genomic_DNA"/>
</dbReference>
<comment type="caution">
    <text evidence="2">The sequence shown here is derived from an EMBL/GenBank/DDBJ whole genome shotgun (WGS) entry which is preliminary data.</text>
</comment>
<accession>A0A177KAW8</accession>
<evidence type="ECO:0000313" key="2">
    <source>
        <dbReference type="EMBL" id="OAH50284.1"/>
    </source>
</evidence>
<sequence length="115" mass="12791">MGRITIGKASVKLDDRSIAHLELVIVAKLRRRESFVFTWRHDVSLGGGRESKWVSPESDIDFRFDSRARTMINPAWVEALMSSANSPAGLWIVPEPDPATELDPIAAAMWPTSSI</sequence>
<evidence type="ECO:0000313" key="3">
    <source>
        <dbReference type="Proteomes" id="UP000076998"/>
    </source>
</evidence>
<name>A0A177KAW8_9MICO</name>
<dbReference type="RefSeq" id="WP_064002650.1">
    <property type="nucleotide sequence ID" value="NZ_LSTV01000002.1"/>
</dbReference>
<evidence type="ECO:0000259" key="1">
    <source>
        <dbReference type="Pfam" id="PF25355"/>
    </source>
</evidence>